<sequence>MTEFPIANWRHALFSKLDPLLLQWNEDDKITWPGHSTQSHLVLRNTLIMWNIRAEDQKVCRAQIFLHILLLKVSLLANTRQLCPTTLWPQSARHVMPPQNFLFTHGSLLALI</sequence>
<name>A0A369JI54_HYPMA</name>
<dbReference type="InParanoid" id="A0A369JI54"/>
<gene>
    <name evidence="1" type="ORF">Hypma_014452</name>
</gene>
<evidence type="ECO:0000313" key="2">
    <source>
        <dbReference type="Proteomes" id="UP000076154"/>
    </source>
</evidence>
<accession>A0A369JI54</accession>
<reference evidence="1" key="1">
    <citation type="submission" date="2018-04" db="EMBL/GenBank/DDBJ databases">
        <title>Whole genome sequencing of Hypsizygus marmoreus.</title>
        <authorList>
            <person name="Choi I.-G."/>
            <person name="Min B."/>
            <person name="Kim J.-G."/>
            <person name="Kim S."/>
            <person name="Oh Y.-L."/>
            <person name="Kong W.-S."/>
            <person name="Park H."/>
            <person name="Jeong J."/>
            <person name="Song E.-S."/>
        </authorList>
    </citation>
    <scope>NUCLEOTIDE SEQUENCE [LARGE SCALE GENOMIC DNA]</scope>
    <source>
        <strain evidence="1">51987-8</strain>
    </source>
</reference>
<proteinExistence type="predicted"/>
<evidence type="ECO:0000313" key="1">
    <source>
        <dbReference type="EMBL" id="RDB19084.1"/>
    </source>
</evidence>
<dbReference type="Proteomes" id="UP000076154">
    <property type="component" value="Unassembled WGS sequence"/>
</dbReference>
<dbReference type="EMBL" id="LUEZ02000085">
    <property type="protein sequence ID" value="RDB19084.1"/>
    <property type="molecule type" value="Genomic_DNA"/>
</dbReference>
<dbReference type="AlphaFoldDB" id="A0A369JI54"/>
<organism evidence="1 2">
    <name type="scientific">Hypsizygus marmoreus</name>
    <name type="common">White beech mushroom</name>
    <name type="synonym">Agaricus marmoreus</name>
    <dbReference type="NCBI Taxonomy" id="39966"/>
    <lineage>
        <taxon>Eukaryota</taxon>
        <taxon>Fungi</taxon>
        <taxon>Dikarya</taxon>
        <taxon>Basidiomycota</taxon>
        <taxon>Agaricomycotina</taxon>
        <taxon>Agaricomycetes</taxon>
        <taxon>Agaricomycetidae</taxon>
        <taxon>Agaricales</taxon>
        <taxon>Tricholomatineae</taxon>
        <taxon>Lyophyllaceae</taxon>
        <taxon>Hypsizygus</taxon>
    </lineage>
</organism>
<protein>
    <submittedName>
        <fullName evidence="1">Uncharacterized protein</fullName>
    </submittedName>
</protein>
<comment type="caution">
    <text evidence="1">The sequence shown here is derived from an EMBL/GenBank/DDBJ whole genome shotgun (WGS) entry which is preliminary data.</text>
</comment>
<keyword evidence="2" id="KW-1185">Reference proteome</keyword>